<name>A0A5K7ZQD5_9BACT</name>
<comment type="similarity">
    <text evidence="1">Belongs to the ComF/GntX family.</text>
</comment>
<evidence type="ECO:0000256" key="1">
    <source>
        <dbReference type="ARBA" id="ARBA00008007"/>
    </source>
</evidence>
<protein>
    <submittedName>
        <fullName evidence="3">Amidophosphoribosyltransferase</fullName>
    </submittedName>
</protein>
<dbReference type="PANTHER" id="PTHR47505:SF1">
    <property type="entry name" value="DNA UTILIZATION PROTEIN YHGH"/>
    <property type="match status" value="1"/>
</dbReference>
<feature type="domain" description="Phosphoribosyltransferase" evidence="2">
    <location>
        <begin position="237"/>
        <end position="281"/>
    </location>
</feature>
<evidence type="ECO:0000313" key="4">
    <source>
        <dbReference type="Proteomes" id="UP000427769"/>
    </source>
</evidence>
<dbReference type="Gene3D" id="3.40.50.2020">
    <property type="match status" value="1"/>
</dbReference>
<dbReference type="Pfam" id="PF00156">
    <property type="entry name" value="Pribosyltran"/>
    <property type="match status" value="1"/>
</dbReference>
<sequence length="283" mass="31028">MFRVCRRYCGADAVGLGIPGAEAMPFLVKPLLAAMANALFPARCLGCRQLFHRQAARAKEDGSEKSDAGRALADYFCPVCSGQWTAVASPLCSRCGMVFKSRVGPDHFCGRCLERPGTFTRARAAGAYDGTLQLAIQALKFKGHTHLANPLGRLLYATYRHYWLDGDIDLIAPVPLHRRRFRRRGFNQALLLVKAWPLSGEVVMVRDLLARNRPTPPQTGLDRRQRRINIKNAFGVSRPGESVGKRVLLVDDVLTTGATAEACATALLKDGAKRVDVLTLARA</sequence>
<gene>
    <name evidence="3" type="ORF">DSCW_67340</name>
</gene>
<dbReference type="PANTHER" id="PTHR47505">
    <property type="entry name" value="DNA UTILIZATION PROTEIN YHGH"/>
    <property type="match status" value="1"/>
</dbReference>
<keyword evidence="3" id="KW-0328">Glycosyltransferase</keyword>
<dbReference type="SUPFAM" id="SSF53271">
    <property type="entry name" value="PRTase-like"/>
    <property type="match status" value="1"/>
</dbReference>
<dbReference type="KEGG" id="dwd:DSCW_67340"/>
<evidence type="ECO:0000313" key="3">
    <source>
        <dbReference type="EMBL" id="BBO79317.1"/>
    </source>
</evidence>
<dbReference type="OrthoDB" id="9779910at2"/>
<dbReference type="InterPro" id="IPR029057">
    <property type="entry name" value="PRTase-like"/>
</dbReference>
<organism evidence="3 4">
    <name type="scientific">Desulfosarcina widdelii</name>
    <dbReference type="NCBI Taxonomy" id="947919"/>
    <lineage>
        <taxon>Bacteria</taxon>
        <taxon>Pseudomonadati</taxon>
        <taxon>Thermodesulfobacteriota</taxon>
        <taxon>Desulfobacteria</taxon>
        <taxon>Desulfobacterales</taxon>
        <taxon>Desulfosarcinaceae</taxon>
        <taxon>Desulfosarcina</taxon>
    </lineage>
</organism>
<keyword evidence="4" id="KW-1185">Reference proteome</keyword>
<dbReference type="GO" id="GO:0016757">
    <property type="term" value="F:glycosyltransferase activity"/>
    <property type="evidence" value="ECO:0007669"/>
    <property type="project" value="UniProtKB-KW"/>
</dbReference>
<dbReference type="InterPro" id="IPR051910">
    <property type="entry name" value="ComF/GntX_DNA_util-trans"/>
</dbReference>
<keyword evidence="3" id="KW-0808">Transferase</keyword>
<dbReference type="EMBL" id="AP021875">
    <property type="protein sequence ID" value="BBO79317.1"/>
    <property type="molecule type" value="Genomic_DNA"/>
</dbReference>
<proteinExistence type="inferred from homology"/>
<dbReference type="CDD" id="cd06223">
    <property type="entry name" value="PRTases_typeI"/>
    <property type="match status" value="1"/>
</dbReference>
<dbReference type="InterPro" id="IPR000836">
    <property type="entry name" value="PRTase_dom"/>
</dbReference>
<dbReference type="AlphaFoldDB" id="A0A5K7ZQD5"/>
<dbReference type="Proteomes" id="UP000427769">
    <property type="component" value="Chromosome"/>
</dbReference>
<accession>A0A5K7ZQD5</accession>
<evidence type="ECO:0000259" key="2">
    <source>
        <dbReference type="Pfam" id="PF00156"/>
    </source>
</evidence>
<reference evidence="3 4" key="1">
    <citation type="submission" date="2019-11" db="EMBL/GenBank/DDBJ databases">
        <title>Comparative genomics of hydrocarbon-degrading Desulfosarcina strains.</title>
        <authorList>
            <person name="Watanabe M."/>
            <person name="Kojima H."/>
            <person name="Fukui M."/>
        </authorList>
    </citation>
    <scope>NUCLEOTIDE SEQUENCE [LARGE SCALE GENOMIC DNA]</scope>
    <source>
        <strain evidence="3 4">PP31</strain>
    </source>
</reference>